<evidence type="ECO:0000313" key="5">
    <source>
        <dbReference type="EMBL" id="RKP11529.1"/>
    </source>
</evidence>
<dbReference type="SUPFAM" id="SSF109885">
    <property type="entry name" value="I/LWEQ domain"/>
    <property type="match status" value="1"/>
</dbReference>
<dbReference type="PROSITE" id="PS50945">
    <property type="entry name" value="I_LWEQ"/>
    <property type="match status" value="1"/>
</dbReference>
<dbReference type="InterPro" id="IPR035964">
    <property type="entry name" value="I/LWEQ_dom_sf"/>
</dbReference>
<dbReference type="AlphaFoldDB" id="A0A4V1IXM0"/>
<reference evidence="6" key="1">
    <citation type="journal article" date="2018" name="Nat. Microbiol.">
        <title>Leveraging single-cell genomics to expand the fungal tree of life.</title>
        <authorList>
            <person name="Ahrendt S.R."/>
            <person name="Quandt C.A."/>
            <person name="Ciobanu D."/>
            <person name="Clum A."/>
            <person name="Salamov A."/>
            <person name="Andreopoulos B."/>
            <person name="Cheng J.F."/>
            <person name="Woyke T."/>
            <person name="Pelin A."/>
            <person name="Henrissat B."/>
            <person name="Reynolds N.K."/>
            <person name="Benny G.L."/>
            <person name="Smith M.E."/>
            <person name="James T.Y."/>
            <person name="Grigoriev I.V."/>
        </authorList>
    </citation>
    <scope>NUCLEOTIDE SEQUENCE [LARGE SCALE GENOMIC DNA]</scope>
</reference>
<keyword evidence="3" id="KW-0175">Coiled coil</keyword>
<dbReference type="Gene3D" id="1.20.1410.10">
    <property type="entry name" value="I/LWEQ domain"/>
    <property type="match status" value="1"/>
</dbReference>
<dbReference type="GO" id="GO:0035615">
    <property type="term" value="F:clathrin adaptor activity"/>
    <property type="evidence" value="ECO:0007669"/>
    <property type="project" value="TreeGrafter"/>
</dbReference>
<dbReference type="InterPro" id="IPR002558">
    <property type="entry name" value="ILWEQ_dom"/>
</dbReference>
<dbReference type="GO" id="GO:0043325">
    <property type="term" value="F:phosphatidylinositol-3,4-bisphosphate binding"/>
    <property type="evidence" value="ECO:0007669"/>
    <property type="project" value="TreeGrafter"/>
</dbReference>
<dbReference type="GO" id="GO:0032051">
    <property type="term" value="F:clathrin light chain binding"/>
    <property type="evidence" value="ECO:0007669"/>
    <property type="project" value="TreeGrafter"/>
</dbReference>
<keyword evidence="6" id="KW-1185">Reference proteome</keyword>
<sequence>MQNKSDETGALLERFHAEKGALERKLTEEQRRIDTLMRDLLDKEGEMDRLRREKDEEIAILQAGMDQSLLRLGEYQTSSSTEVADLEKRMFQLRTQHQDRLKRILDEILSGCISKVDESVIELESPLNAGNTTATPEYVLSVIEKANDASTDFAIACTRWVERDGGEDAGPVVRTAGDLAQQMAQLMHNGKGILGRFGSEDEEGPLVDAAKGSAESSQDFFRSIISTAIAAIPAQGGQREEAVAQANRSVTQALAQLTVLVEGMLPKRAGAGEGESLDRVMQGAADAIEAASARLLALQRAQPDPHLSTRELQVHEAILESAMAMTGAIAELIRAATAAQAEIVSAGRTSGLSATEFYKRHNRWTEGLISAARAVASATTLLVETADGVIKGTHSLEQLTARVKAAPMRKTQDRLEVAAKAVIDASKALVRAVKAILAREVEDQVDAQMQDMSAYEFKQREMEQQVKILKLEKELTGARRHLGELRRSGYHDEEDGAV</sequence>
<dbReference type="PANTHER" id="PTHR10407:SF15">
    <property type="entry name" value="HUNTINGTIN INTERACTING PROTEIN 1"/>
    <property type="match status" value="1"/>
</dbReference>
<dbReference type="GO" id="GO:0006897">
    <property type="term" value="P:endocytosis"/>
    <property type="evidence" value="ECO:0007669"/>
    <property type="project" value="InterPro"/>
</dbReference>
<dbReference type="InterPro" id="IPR030224">
    <property type="entry name" value="Sla2_fam"/>
</dbReference>
<accession>A0A4V1IXM0</accession>
<gene>
    <name evidence="5" type="ORF">BJ684DRAFT_21894</name>
</gene>
<dbReference type="EMBL" id="KZ988834">
    <property type="protein sequence ID" value="RKP11529.1"/>
    <property type="molecule type" value="Genomic_DNA"/>
</dbReference>
<dbReference type="OrthoDB" id="10262320at2759"/>
<name>A0A4V1IXM0_9FUNG</name>
<evidence type="ECO:0000256" key="1">
    <source>
        <dbReference type="ARBA" id="ARBA00004496"/>
    </source>
</evidence>
<dbReference type="GO" id="GO:0051015">
    <property type="term" value="F:actin filament binding"/>
    <property type="evidence" value="ECO:0007669"/>
    <property type="project" value="TreeGrafter"/>
</dbReference>
<dbReference type="GO" id="GO:0030136">
    <property type="term" value="C:clathrin-coated vesicle"/>
    <property type="evidence" value="ECO:0007669"/>
    <property type="project" value="TreeGrafter"/>
</dbReference>
<evidence type="ECO:0000313" key="6">
    <source>
        <dbReference type="Proteomes" id="UP000267251"/>
    </source>
</evidence>
<dbReference type="GO" id="GO:0080025">
    <property type="term" value="F:phosphatidylinositol-3,5-bisphosphate binding"/>
    <property type="evidence" value="ECO:0007669"/>
    <property type="project" value="TreeGrafter"/>
</dbReference>
<dbReference type="SMART" id="SM00307">
    <property type="entry name" value="ILWEQ"/>
    <property type="match status" value="1"/>
</dbReference>
<protein>
    <submittedName>
        <fullName evidence="5">I/LWEQ domain-containing protein</fullName>
    </submittedName>
</protein>
<dbReference type="PANTHER" id="PTHR10407">
    <property type="entry name" value="HUNTINGTIN INTERACTING PROTEIN 1"/>
    <property type="match status" value="1"/>
</dbReference>
<evidence type="ECO:0000259" key="4">
    <source>
        <dbReference type="PROSITE" id="PS50945"/>
    </source>
</evidence>
<comment type="subcellular location">
    <subcellularLocation>
        <location evidence="1">Cytoplasm</location>
    </subcellularLocation>
</comment>
<dbReference type="Proteomes" id="UP000267251">
    <property type="component" value="Unassembled WGS sequence"/>
</dbReference>
<feature type="domain" description="I/LWEQ" evidence="4">
    <location>
        <begin position="265"/>
        <end position="493"/>
    </location>
</feature>
<organism evidence="5 6">
    <name type="scientific">Piptocephalis cylindrospora</name>
    <dbReference type="NCBI Taxonomy" id="1907219"/>
    <lineage>
        <taxon>Eukaryota</taxon>
        <taxon>Fungi</taxon>
        <taxon>Fungi incertae sedis</taxon>
        <taxon>Zoopagomycota</taxon>
        <taxon>Zoopagomycotina</taxon>
        <taxon>Zoopagomycetes</taxon>
        <taxon>Zoopagales</taxon>
        <taxon>Piptocephalidaceae</taxon>
        <taxon>Piptocephalis</taxon>
    </lineage>
</organism>
<proteinExistence type="predicted"/>
<dbReference type="GO" id="GO:0030864">
    <property type="term" value="C:cortical actin cytoskeleton"/>
    <property type="evidence" value="ECO:0007669"/>
    <property type="project" value="TreeGrafter"/>
</dbReference>
<feature type="coiled-coil region" evidence="3">
    <location>
        <begin position="12"/>
        <end position="53"/>
    </location>
</feature>
<dbReference type="GO" id="GO:0007015">
    <property type="term" value="P:actin filament organization"/>
    <property type="evidence" value="ECO:0007669"/>
    <property type="project" value="TreeGrafter"/>
</dbReference>
<dbReference type="Pfam" id="PF01608">
    <property type="entry name" value="I_LWEQ"/>
    <property type="match status" value="1"/>
</dbReference>
<evidence type="ECO:0000256" key="3">
    <source>
        <dbReference type="SAM" id="Coils"/>
    </source>
</evidence>
<evidence type="ECO:0000256" key="2">
    <source>
        <dbReference type="ARBA" id="ARBA00022490"/>
    </source>
</evidence>
<keyword evidence="2" id="KW-0963">Cytoplasm</keyword>
<dbReference type="GO" id="GO:0048268">
    <property type="term" value="P:clathrin coat assembly"/>
    <property type="evidence" value="ECO:0007669"/>
    <property type="project" value="TreeGrafter"/>
</dbReference>